<dbReference type="Pfam" id="PF01073">
    <property type="entry name" value="3Beta_HSD"/>
    <property type="match status" value="1"/>
</dbReference>
<accession>A0AAN7ATL9</accession>
<gene>
    <name evidence="3" type="ORF">QBC40DRAFT_88776</name>
</gene>
<dbReference type="SUPFAM" id="SSF51735">
    <property type="entry name" value="NAD(P)-binding Rossmann-fold domains"/>
    <property type="match status" value="1"/>
</dbReference>
<dbReference type="AlphaFoldDB" id="A0AAN7ATL9"/>
<dbReference type="EMBL" id="MU863939">
    <property type="protein sequence ID" value="KAK4198938.1"/>
    <property type="molecule type" value="Genomic_DNA"/>
</dbReference>
<evidence type="ECO:0000256" key="1">
    <source>
        <dbReference type="SAM" id="Phobius"/>
    </source>
</evidence>
<dbReference type="PANTHER" id="PTHR43000">
    <property type="entry name" value="DTDP-D-GLUCOSE 4,6-DEHYDRATASE-RELATED"/>
    <property type="match status" value="1"/>
</dbReference>
<evidence type="ECO:0000259" key="2">
    <source>
        <dbReference type="Pfam" id="PF01073"/>
    </source>
</evidence>
<dbReference type="InterPro" id="IPR002225">
    <property type="entry name" value="3Beta_OHSteriod_DH/Estase"/>
</dbReference>
<dbReference type="GO" id="GO:0006694">
    <property type="term" value="P:steroid biosynthetic process"/>
    <property type="evidence" value="ECO:0007669"/>
    <property type="project" value="InterPro"/>
</dbReference>
<reference evidence="3" key="2">
    <citation type="submission" date="2023-05" db="EMBL/GenBank/DDBJ databases">
        <authorList>
            <consortium name="Lawrence Berkeley National Laboratory"/>
            <person name="Steindorff A."/>
            <person name="Hensen N."/>
            <person name="Bonometti L."/>
            <person name="Westerberg I."/>
            <person name="Brannstrom I.O."/>
            <person name="Guillou S."/>
            <person name="Cros-Aarteil S."/>
            <person name="Calhoun S."/>
            <person name="Haridas S."/>
            <person name="Kuo A."/>
            <person name="Mondo S."/>
            <person name="Pangilinan J."/>
            <person name="Riley R."/>
            <person name="Labutti K."/>
            <person name="Andreopoulos B."/>
            <person name="Lipzen A."/>
            <person name="Chen C."/>
            <person name="Yanf M."/>
            <person name="Daum C."/>
            <person name="Ng V."/>
            <person name="Clum A."/>
            <person name="Ohm R."/>
            <person name="Martin F."/>
            <person name="Silar P."/>
            <person name="Natvig D."/>
            <person name="Lalanne C."/>
            <person name="Gautier V."/>
            <person name="Ament-Velasquez S.L."/>
            <person name="Kruys A."/>
            <person name="Hutchinson M.I."/>
            <person name="Powell A.J."/>
            <person name="Barry K."/>
            <person name="Miller A.N."/>
            <person name="Grigoriev I.V."/>
            <person name="Debuchy R."/>
            <person name="Gladieux P."/>
            <person name="Thoren M.H."/>
            <person name="Johannesson H."/>
        </authorList>
    </citation>
    <scope>NUCLEOTIDE SEQUENCE</scope>
    <source>
        <strain evidence="3">CBS 315.58</strain>
    </source>
</reference>
<proteinExistence type="predicted"/>
<organism evidence="3 4">
    <name type="scientific">Triangularia verruculosa</name>
    <dbReference type="NCBI Taxonomy" id="2587418"/>
    <lineage>
        <taxon>Eukaryota</taxon>
        <taxon>Fungi</taxon>
        <taxon>Dikarya</taxon>
        <taxon>Ascomycota</taxon>
        <taxon>Pezizomycotina</taxon>
        <taxon>Sordariomycetes</taxon>
        <taxon>Sordariomycetidae</taxon>
        <taxon>Sordariales</taxon>
        <taxon>Podosporaceae</taxon>
        <taxon>Triangularia</taxon>
    </lineage>
</organism>
<comment type="caution">
    <text evidence="3">The sequence shown here is derived from an EMBL/GenBank/DDBJ whole genome shotgun (WGS) entry which is preliminary data.</text>
</comment>
<sequence>MSTSPANPRFPPGPPLGPVIVTGGCGFVGSHLVDALLVLSPTLSIHVLDINTTRNRVDHSTFPNVIYHRVDVSDRAAILSLFQSIKPATVFHAASPDALGQSLAIFERVILQGARNMISASLAVGTVKAFIYTSTSSVVHDNVSDLVDADETWPVLDWPRQKRHYTLMKAKAETEILALNRNNETGMLTTSIRPSSIFGERDFTQLGKIVESIRQGKGKWQMGDGKNLYSFTYVANTVDGHVLAAQKLLGAHGKPPLADDIKVEGEAFNITNDEDWLFWDYQRAVAALIGLPVKKEDVMVIPAWLALFIASLAEWITWAVTLGKGRLVMTWDAIRFVTIHRTLKCEKAKKRLGYKPRVGMQEGLERATRWFIENESA</sequence>
<reference evidence="3" key="1">
    <citation type="journal article" date="2023" name="Mol. Phylogenet. Evol.">
        <title>Genome-scale phylogeny and comparative genomics of the fungal order Sordariales.</title>
        <authorList>
            <person name="Hensen N."/>
            <person name="Bonometti L."/>
            <person name="Westerberg I."/>
            <person name="Brannstrom I.O."/>
            <person name="Guillou S."/>
            <person name="Cros-Aarteil S."/>
            <person name="Calhoun S."/>
            <person name="Haridas S."/>
            <person name="Kuo A."/>
            <person name="Mondo S."/>
            <person name="Pangilinan J."/>
            <person name="Riley R."/>
            <person name="LaButti K."/>
            <person name="Andreopoulos B."/>
            <person name="Lipzen A."/>
            <person name="Chen C."/>
            <person name="Yan M."/>
            <person name="Daum C."/>
            <person name="Ng V."/>
            <person name="Clum A."/>
            <person name="Steindorff A."/>
            <person name="Ohm R.A."/>
            <person name="Martin F."/>
            <person name="Silar P."/>
            <person name="Natvig D.O."/>
            <person name="Lalanne C."/>
            <person name="Gautier V."/>
            <person name="Ament-Velasquez S.L."/>
            <person name="Kruys A."/>
            <person name="Hutchinson M.I."/>
            <person name="Powell A.J."/>
            <person name="Barry K."/>
            <person name="Miller A.N."/>
            <person name="Grigoriev I.V."/>
            <person name="Debuchy R."/>
            <person name="Gladieux P."/>
            <person name="Hiltunen Thoren M."/>
            <person name="Johannesson H."/>
        </authorList>
    </citation>
    <scope>NUCLEOTIDE SEQUENCE</scope>
    <source>
        <strain evidence="3">CBS 315.58</strain>
    </source>
</reference>
<evidence type="ECO:0000313" key="3">
    <source>
        <dbReference type="EMBL" id="KAK4198938.1"/>
    </source>
</evidence>
<name>A0AAN7ATL9_9PEZI</name>
<feature type="domain" description="3-beta hydroxysteroid dehydrogenase/isomerase" evidence="2">
    <location>
        <begin position="20"/>
        <end position="295"/>
    </location>
</feature>
<keyword evidence="4" id="KW-1185">Reference proteome</keyword>
<keyword evidence="1" id="KW-0812">Transmembrane</keyword>
<dbReference type="GO" id="GO:0016616">
    <property type="term" value="F:oxidoreductase activity, acting on the CH-OH group of donors, NAD or NADP as acceptor"/>
    <property type="evidence" value="ECO:0007669"/>
    <property type="project" value="InterPro"/>
</dbReference>
<evidence type="ECO:0000313" key="4">
    <source>
        <dbReference type="Proteomes" id="UP001303160"/>
    </source>
</evidence>
<dbReference type="Proteomes" id="UP001303160">
    <property type="component" value="Unassembled WGS sequence"/>
</dbReference>
<dbReference type="InterPro" id="IPR036291">
    <property type="entry name" value="NAD(P)-bd_dom_sf"/>
</dbReference>
<dbReference type="Gene3D" id="3.40.50.720">
    <property type="entry name" value="NAD(P)-binding Rossmann-like Domain"/>
    <property type="match status" value="1"/>
</dbReference>
<protein>
    <recommendedName>
        <fullName evidence="2">3-beta hydroxysteroid dehydrogenase/isomerase domain-containing protein</fullName>
    </recommendedName>
</protein>
<keyword evidence="1" id="KW-0472">Membrane</keyword>
<keyword evidence="1" id="KW-1133">Transmembrane helix</keyword>
<feature type="transmembrane region" description="Helical" evidence="1">
    <location>
        <begin position="301"/>
        <end position="320"/>
    </location>
</feature>